<accession>A0A381PVT5</accession>
<reference evidence="5" key="1">
    <citation type="submission" date="2018-05" db="EMBL/GenBank/DDBJ databases">
        <authorList>
            <person name="Lanie J.A."/>
            <person name="Ng W.-L."/>
            <person name="Kazmierczak K.M."/>
            <person name="Andrzejewski T.M."/>
            <person name="Davidsen T.M."/>
            <person name="Wayne K.J."/>
            <person name="Tettelin H."/>
            <person name="Glass J.I."/>
            <person name="Rusch D."/>
            <person name="Podicherti R."/>
            <person name="Tsui H.-C.T."/>
            <person name="Winkler M.E."/>
        </authorList>
    </citation>
    <scope>NUCLEOTIDE SEQUENCE</scope>
</reference>
<dbReference type="InterPro" id="IPR013229">
    <property type="entry name" value="PEGA"/>
</dbReference>
<dbReference type="InterPro" id="IPR051043">
    <property type="entry name" value="Sulfatase_Mod_Factor_Kinase"/>
</dbReference>
<name>A0A381PVT5_9ZZZZ</name>
<protein>
    <recommendedName>
        <fullName evidence="6">PEGA domain-containing protein</fullName>
    </recommendedName>
</protein>
<keyword evidence="2" id="KW-0472">Membrane</keyword>
<dbReference type="EMBL" id="UINC01001079">
    <property type="protein sequence ID" value="SUZ70049.1"/>
    <property type="molecule type" value="Genomic_DNA"/>
</dbReference>
<organism evidence="5">
    <name type="scientific">marine metagenome</name>
    <dbReference type="NCBI Taxonomy" id="408172"/>
    <lineage>
        <taxon>unclassified sequences</taxon>
        <taxon>metagenomes</taxon>
        <taxon>ecological metagenomes</taxon>
    </lineage>
</organism>
<dbReference type="GO" id="GO:0120147">
    <property type="term" value="F:formylglycine-generating oxidase activity"/>
    <property type="evidence" value="ECO:0007669"/>
    <property type="project" value="TreeGrafter"/>
</dbReference>
<keyword evidence="2" id="KW-0812">Transmembrane</keyword>
<dbReference type="PANTHER" id="PTHR23150">
    <property type="entry name" value="SULFATASE MODIFYING FACTOR 1, 2"/>
    <property type="match status" value="1"/>
</dbReference>
<evidence type="ECO:0000313" key="5">
    <source>
        <dbReference type="EMBL" id="SUZ70049.1"/>
    </source>
</evidence>
<dbReference type="InterPro" id="IPR005532">
    <property type="entry name" value="SUMF_dom"/>
</dbReference>
<evidence type="ECO:0000256" key="2">
    <source>
        <dbReference type="SAM" id="Phobius"/>
    </source>
</evidence>
<feature type="region of interest" description="Disordered" evidence="1">
    <location>
        <begin position="1"/>
        <end position="22"/>
    </location>
</feature>
<dbReference type="InterPro" id="IPR042095">
    <property type="entry name" value="SUMF_sf"/>
</dbReference>
<feature type="domain" description="PEGA" evidence="4">
    <location>
        <begin position="334"/>
        <end position="397"/>
    </location>
</feature>
<dbReference type="Gene3D" id="2.60.40.1120">
    <property type="entry name" value="Carboxypeptidase-like, regulatory domain"/>
    <property type="match status" value="1"/>
</dbReference>
<feature type="transmembrane region" description="Helical" evidence="2">
    <location>
        <begin position="34"/>
        <end position="51"/>
    </location>
</feature>
<sequence>MVDENPVGKIHPTTFKPSEPAATSNRFRLSKRQLTLATLLLVLVGGLWFSFTAKSVRFIFEPDSAEVVVSGGFELTALGYRLLREGDYQVSATAPGYSPLKRRLTVGSKRNQTFNFELTKLPGRVGFNSEPPGATIFRNGKEIGTTPFTAPIKAGQSTFRYSLDRYLDTEISAVIEGREIAQTLAATLRPAWAEVTIPTTPTGAQVLIDGEVSNFLTPGPAEILQGEHRVTVALSGYESWSDLVYVHPEERLALAPIQLKKAVATVTVNSHPVGASITLDDKYEGITPLKMSVSPDEPHRARISQVGYRPYEESFTLRSGNTKTISIQLEPLTGEVQIVTDPQKAEVWIDGKRNGDSDITLTLTALPHDIELRLDGHAGYRTNITPQPGFPQRLRVRLLTIEEARFAKLKPTQTTKSGHELVLMSPTSITMGASRREPGRRANEVLRTVDLGRLFYLSKHEVTNEQFAAFAPGHDSGEFQDQRINKVNQPVTNVSWIEAVLYCNWLSQQEKLDPFYNIEFGKVVGFNQGAIGYRLPLEAEWAWAARHLTDQSSLLRFPWGEKLPPPNRHGNYADLSAQHVVGRIIFGYNDNHIVSAPIGTFEANAKGIYDLGGNVSEWMHDYYVIPEPGISLGALGPAKGDYHVIRGSSWMHGTVTDLRLSFRDYGTESRQDVGFRIARFAEDS</sequence>
<dbReference type="InterPro" id="IPR016187">
    <property type="entry name" value="CTDL_fold"/>
</dbReference>
<dbReference type="PANTHER" id="PTHR23150:SF19">
    <property type="entry name" value="FORMYLGLYCINE-GENERATING ENZYME"/>
    <property type="match status" value="1"/>
</dbReference>
<keyword evidence="2" id="KW-1133">Transmembrane helix</keyword>
<dbReference type="Pfam" id="PF03781">
    <property type="entry name" value="FGE-sulfatase"/>
    <property type="match status" value="1"/>
</dbReference>
<gene>
    <name evidence="5" type="ORF">METZ01_LOCUS22903</name>
</gene>
<dbReference type="AlphaFoldDB" id="A0A381PVT5"/>
<feature type="domain" description="Sulfatase-modifying factor enzyme-like" evidence="3">
    <location>
        <begin position="420"/>
        <end position="679"/>
    </location>
</feature>
<dbReference type="Gene3D" id="3.90.1580.10">
    <property type="entry name" value="paralog of FGE (formylglycine-generating enzyme)"/>
    <property type="match status" value="1"/>
</dbReference>
<evidence type="ECO:0000259" key="3">
    <source>
        <dbReference type="Pfam" id="PF03781"/>
    </source>
</evidence>
<dbReference type="SUPFAM" id="SSF56436">
    <property type="entry name" value="C-type lectin-like"/>
    <property type="match status" value="1"/>
</dbReference>
<feature type="domain" description="PEGA" evidence="4">
    <location>
        <begin position="192"/>
        <end position="253"/>
    </location>
</feature>
<evidence type="ECO:0000259" key="4">
    <source>
        <dbReference type="Pfam" id="PF08308"/>
    </source>
</evidence>
<proteinExistence type="predicted"/>
<evidence type="ECO:0008006" key="6">
    <source>
        <dbReference type="Google" id="ProtNLM"/>
    </source>
</evidence>
<feature type="domain" description="PEGA" evidence="4">
    <location>
        <begin position="128"/>
        <end position="172"/>
    </location>
</feature>
<evidence type="ECO:0000256" key="1">
    <source>
        <dbReference type="SAM" id="MobiDB-lite"/>
    </source>
</evidence>
<feature type="domain" description="PEGA" evidence="4">
    <location>
        <begin position="265"/>
        <end position="331"/>
    </location>
</feature>
<dbReference type="Pfam" id="PF08308">
    <property type="entry name" value="PEGA"/>
    <property type="match status" value="4"/>
</dbReference>